<dbReference type="InterPro" id="IPR013587">
    <property type="entry name" value="Nitrate/nitrite_sensing"/>
</dbReference>
<evidence type="ECO:0000256" key="2">
    <source>
        <dbReference type="ARBA" id="ARBA00012438"/>
    </source>
</evidence>
<evidence type="ECO:0000256" key="6">
    <source>
        <dbReference type="SAM" id="Coils"/>
    </source>
</evidence>
<dbReference type="EC" id="2.7.13.3" evidence="2"/>
<feature type="compositionally biased region" description="Polar residues" evidence="7">
    <location>
        <begin position="645"/>
        <end position="654"/>
    </location>
</feature>
<evidence type="ECO:0000256" key="3">
    <source>
        <dbReference type="ARBA" id="ARBA00022553"/>
    </source>
</evidence>
<feature type="region of interest" description="Disordered" evidence="7">
    <location>
        <begin position="701"/>
        <end position="762"/>
    </location>
</feature>
<gene>
    <name evidence="10" type="ORF">PU648_56160</name>
</gene>
<dbReference type="SMART" id="SM00387">
    <property type="entry name" value="HATPase_c"/>
    <property type="match status" value="1"/>
</dbReference>
<dbReference type="Pfam" id="PF08376">
    <property type="entry name" value="NIT"/>
    <property type="match status" value="1"/>
</dbReference>
<evidence type="ECO:0000313" key="11">
    <source>
        <dbReference type="Proteomes" id="UP001257627"/>
    </source>
</evidence>
<keyword evidence="5" id="KW-0418">Kinase</keyword>
<feature type="region of interest" description="Disordered" evidence="7">
    <location>
        <begin position="628"/>
        <end position="685"/>
    </location>
</feature>
<keyword evidence="4" id="KW-0808">Transferase</keyword>
<dbReference type="RefSeq" id="WP_266944367.1">
    <property type="nucleotide sequence ID" value="NZ_JAPEMK010000002.1"/>
</dbReference>
<dbReference type="InterPro" id="IPR036890">
    <property type="entry name" value="HATPase_C_sf"/>
</dbReference>
<keyword evidence="6" id="KW-0175">Coiled coil</keyword>
<dbReference type="Gene3D" id="6.10.340.10">
    <property type="match status" value="1"/>
</dbReference>
<evidence type="ECO:0000256" key="8">
    <source>
        <dbReference type="SAM" id="Phobius"/>
    </source>
</evidence>
<sequence length="762" mass="83271">MLVIVVLVPTVTLVPLLGSGILQLFTAWQKEKTEAGQAHDIGASATGLFVNLDRERQLTGEAQANPGSVVKEELAKQRAATDRAVSAFRPLTTWNTAVWDTGNTRHGLAKAVARTEHSLDSLTQQRWGADTGSSSKDSAFLYYSGVLESIVSVFDELTQDGKPDVIAMRHTLADLLASVDMIGREDALLTHGWRTGYLTSDEYGRVVGSISTGQYLLRERVGPSLRDEEAGLYRSMTASKPWQTRANLERQLIGARTSADTNQVTLPRAGAEWRSSVDAITSQLLHILRLQSDNASSAATKSADGILAVLIGITTVGVLAVGLIVITSWRLTSILRRRIRELREVAQDLQERLPDAIARLGRGEGIEVDAEVRLIEPTSDELGELAQALNLAMRSAVSAAVRQAEQHRGFERLLQRVARRTQILIGLQMRKLDQLERKHEDPAVLEGLFDLDHLTARLRRYEESLVILAGGQPQRRWRKPVRLLEVLRAAQGEVPDYRRISLEVQDETWVAAGAVGPLIHILAELMENATAFSKPPTPVDVRVAAVSRGVTVEIEDRGLGMELEQYAAANALIESPPQLDVLTHADDARLGLYVVARLSAAQGIRVELRPSAFGGTRVIVLLPKPLVVDRPATPSEPETVAQEVSEGTTASQRRPSPPAVVAFPTARSQETDDTPPLSGDHHQPLPQRVRQASLVTELKASAPTAEQTNRQPPPVHEQSNRSSATIGVLQRESRRARSAADALQHHAHDVSERNVPTMEDQG</sequence>
<dbReference type="Gene3D" id="3.30.565.10">
    <property type="entry name" value="Histidine kinase-like ATPase, C-terminal domain"/>
    <property type="match status" value="1"/>
</dbReference>
<evidence type="ECO:0000256" key="1">
    <source>
        <dbReference type="ARBA" id="ARBA00000085"/>
    </source>
</evidence>
<keyword evidence="10" id="KW-0614">Plasmid</keyword>
<evidence type="ECO:0000256" key="7">
    <source>
        <dbReference type="SAM" id="MobiDB-lite"/>
    </source>
</evidence>
<keyword evidence="11" id="KW-1185">Reference proteome</keyword>
<dbReference type="SUPFAM" id="SSF55874">
    <property type="entry name" value="ATPase domain of HSP90 chaperone/DNA topoisomerase II/histidine kinase"/>
    <property type="match status" value="1"/>
</dbReference>
<accession>A0ABU3V5I0</accession>
<protein>
    <recommendedName>
        <fullName evidence="2">histidine kinase</fullName>
        <ecNumber evidence="2">2.7.13.3</ecNumber>
    </recommendedName>
</protein>
<dbReference type="EMBL" id="JARAKF010000003">
    <property type="protein sequence ID" value="MDU9001425.1"/>
    <property type="molecule type" value="Genomic_DNA"/>
</dbReference>
<feature type="domain" description="Histidine kinase/HSP90-like ATPase" evidence="9">
    <location>
        <begin position="513"/>
        <end position="626"/>
    </location>
</feature>
<feature type="compositionally biased region" description="Basic and acidic residues" evidence="7">
    <location>
        <begin position="743"/>
        <end position="752"/>
    </location>
</feature>
<dbReference type="Pfam" id="PF02518">
    <property type="entry name" value="HATPase_c"/>
    <property type="match status" value="1"/>
</dbReference>
<keyword evidence="8" id="KW-0812">Transmembrane</keyword>
<dbReference type="PANTHER" id="PTHR45436">
    <property type="entry name" value="SENSOR HISTIDINE KINASE YKOH"/>
    <property type="match status" value="1"/>
</dbReference>
<feature type="transmembrane region" description="Helical" evidence="8">
    <location>
        <begin position="306"/>
        <end position="331"/>
    </location>
</feature>
<reference evidence="10 11" key="1">
    <citation type="submission" date="2023-02" db="EMBL/GenBank/DDBJ databases">
        <authorList>
            <person name="Maleckis M."/>
        </authorList>
    </citation>
    <scope>NUCLEOTIDE SEQUENCE [LARGE SCALE GENOMIC DNA]</scope>
    <source>
        <strain evidence="10 11">P8-A2</strain>
        <plasmid evidence="10">unnamed1</plasmid>
    </source>
</reference>
<evidence type="ECO:0000256" key="4">
    <source>
        <dbReference type="ARBA" id="ARBA00022679"/>
    </source>
</evidence>
<geneLocation type="plasmid" evidence="10">
    <name>unnamed1</name>
</geneLocation>
<dbReference type="PANTHER" id="PTHR45436:SF5">
    <property type="entry name" value="SENSOR HISTIDINE KINASE TRCS"/>
    <property type="match status" value="1"/>
</dbReference>
<proteinExistence type="predicted"/>
<dbReference type="InterPro" id="IPR003594">
    <property type="entry name" value="HATPase_dom"/>
</dbReference>
<evidence type="ECO:0000259" key="9">
    <source>
        <dbReference type="SMART" id="SM00387"/>
    </source>
</evidence>
<organism evidence="10 11">
    <name type="scientific">Streptomyces mirabilis</name>
    <dbReference type="NCBI Taxonomy" id="68239"/>
    <lineage>
        <taxon>Bacteria</taxon>
        <taxon>Bacillati</taxon>
        <taxon>Actinomycetota</taxon>
        <taxon>Actinomycetes</taxon>
        <taxon>Kitasatosporales</taxon>
        <taxon>Streptomycetaceae</taxon>
        <taxon>Streptomyces</taxon>
    </lineage>
</organism>
<keyword evidence="8" id="KW-1133">Transmembrane helix</keyword>
<keyword evidence="8" id="KW-0472">Membrane</keyword>
<name>A0ABU3V5I0_9ACTN</name>
<dbReference type="InterPro" id="IPR050428">
    <property type="entry name" value="TCS_sensor_his_kinase"/>
</dbReference>
<evidence type="ECO:0000313" key="10">
    <source>
        <dbReference type="EMBL" id="MDU9001425.1"/>
    </source>
</evidence>
<feature type="coiled-coil region" evidence="6">
    <location>
        <begin position="332"/>
        <end position="359"/>
    </location>
</feature>
<dbReference type="Proteomes" id="UP001257627">
    <property type="component" value="Unassembled WGS sequence"/>
</dbReference>
<evidence type="ECO:0000256" key="5">
    <source>
        <dbReference type="ARBA" id="ARBA00022777"/>
    </source>
</evidence>
<comment type="catalytic activity">
    <reaction evidence="1">
        <text>ATP + protein L-histidine = ADP + protein N-phospho-L-histidine.</text>
        <dbReference type="EC" id="2.7.13.3"/>
    </reaction>
</comment>
<comment type="caution">
    <text evidence="10">The sequence shown here is derived from an EMBL/GenBank/DDBJ whole genome shotgun (WGS) entry which is preliminary data.</text>
</comment>
<keyword evidence="3" id="KW-0597">Phosphoprotein</keyword>